<dbReference type="AlphaFoldDB" id="A0A5E4WRA6"/>
<dbReference type="RefSeq" id="WP_150585982.1">
    <property type="nucleotide sequence ID" value="NZ_CABPSE010000012.1"/>
</dbReference>
<gene>
    <name evidence="2" type="ORF">PCO31111_03455</name>
</gene>
<evidence type="ECO:0000313" key="2">
    <source>
        <dbReference type="EMBL" id="VVE27041.1"/>
    </source>
</evidence>
<evidence type="ECO:0000256" key="1">
    <source>
        <dbReference type="SAM" id="MobiDB-lite"/>
    </source>
</evidence>
<reference evidence="2 3" key="1">
    <citation type="submission" date="2019-08" db="EMBL/GenBank/DDBJ databases">
        <authorList>
            <person name="Peeters C."/>
        </authorList>
    </citation>
    <scope>NUCLEOTIDE SEQUENCE [LARGE SCALE GENOMIC DNA]</scope>
    <source>
        <strain evidence="2 3">LMG 31111</strain>
    </source>
</reference>
<dbReference type="Proteomes" id="UP000383971">
    <property type="component" value="Unassembled WGS sequence"/>
</dbReference>
<proteinExistence type="predicted"/>
<accession>A0A5E4WRA6</accession>
<evidence type="ECO:0000313" key="3">
    <source>
        <dbReference type="Proteomes" id="UP000383971"/>
    </source>
</evidence>
<keyword evidence="3" id="KW-1185">Reference proteome</keyword>
<protein>
    <submittedName>
        <fullName evidence="2">Uncharacterized protein</fullName>
    </submittedName>
</protein>
<name>A0A5E4WRA6_9BURK</name>
<feature type="compositionally biased region" description="Acidic residues" evidence="1">
    <location>
        <begin position="171"/>
        <end position="181"/>
    </location>
</feature>
<sequence length="181" mass="19830">MLNNVPEAINRMARNVVVNHPNAFNIQLFRKSVTRSGVGEETVDGNPTLGGLAVLNTGDEEQFEYAYVGNGYALPADPFGASPMMDRKDANTGSIDEFRFLIEPEGPSGSPEWFDVRTNDVIYVLLGDGPNPARIAFEVVAYETTSNIPPYTTRYVTNRRDDLHLPAGPVEDLEDGAPDEP</sequence>
<feature type="region of interest" description="Disordered" evidence="1">
    <location>
        <begin position="159"/>
        <end position="181"/>
    </location>
</feature>
<dbReference type="EMBL" id="CABPSE010000012">
    <property type="protein sequence ID" value="VVE27041.1"/>
    <property type="molecule type" value="Genomic_DNA"/>
</dbReference>
<organism evidence="2 3">
    <name type="scientific">Pandoraea communis</name>
    <dbReference type="NCBI Taxonomy" id="2508297"/>
    <lineage>
        <taxon>Bacteria</taxon>
        <taxon>Pseudomonadati</taxon>
        <taxon>Pseudomonadota</taxon>
        <taxon>Betaproteobacteria</taxon>
        <taxon>Burkholderiales</taxon>
        <taxon>Burkholderiaceae</taxon>
        <taxon>Pandoraea</taxon>
    </lineage>
</organism>